<organism evidence="1 2">
    <name type="scientific">Georgfuchsia toluolica</name>
    <dbReference type="NCBI Taxonomy" id="424218"/>
    <lineage>
        <taxon>Bacteria</taxon>
        <taxon>Pseudomonadati</taxon>
        <taxon>Pseudomonadota</taxon>
        <taxon>Betaproteobacteria</taxon>
        <taxon>Nitrosomonadales</taxon>
        <taxon>Sterolibacteriaceae</taxon>
        <taxon>Georgfuchsia</taxon>
    </lineage>
</organism>
<dbReference type="AlphaFoldDB" id="A0A916J3J3"/>
<protein>
    <submittedName>
        <fullName evidence="1">Uncharacterized protein</fullName>
    </submittedName>
</protein>
<dbReference type="EMBL" id="CAJQUM010000001">
    <property type="protein sequence ID" value="CAG4883306.1"/>
    <property type="molecule type" value="Genomic_DNA"/>
</dbReference>
<keyword evidence="2" id="KW-1185">Reference proteome</keyword>
<evidence type="ECO:0000313" key="2">
    <source>
        <dbReference type="Proteomes" id="UP000742786"/>
    </source>
</evidence>
<name>A0A916J3J3_9PROT</name>
<sequence length="69" mass="7513">MKSISTDAVLKLFRQDAFLDLRKLAVQLGVDTANSMLAAVIGNLVRKGIIRRLGGKGRHTLFVLATFEG</sequence>
<reference evidence="1" key="1">
    <citation type="submission" date="2021-04" db="EMBL/GenBank/DDBJ databases">
        <authorList>
            <person name="Hornung B."/>
        </authorList>
    </citation>
    <scope>NUCLEOTIDE SEQUENCE</scope>
    <source>
        <strain evidence="1">G5G6</strain>
    </source>
</reference>
<proteinExistence type="predicted"/>
<dbReference type="Proteomes" id="UP000742786">
    <property type="component" value="Unassembled WGS sequence"/>
</dbReference>
<comment type="caution">
    <text evidence="1">The sequence shown here is derived from an EMBL/GenBank/DDBJ whole genome shotgun (WGS) entry which is preliminary data.</text>
</comment>
<evidence type="ECO:0000313" key="1">
    <source>
        <dbReference type="EMBL" id="CAG4883306.1"/>
    </source>
</evidence>
<accession>A0A916J3J3</accession>
<gene>
    <name evidence="1" type="ORF">GTOL_11188</name>
</gene>